<organism evidence="2 3">
    <name type="scientific">Naja naja</name>
    <name type="common">Indian cobra</name>
    <dbReference type="NCBI Taxonomy" id="35670"/>
    <lineage>
        <taxon>Eukaryota</taxon>
        <taxon>Metazoa</taxon>
        <taxon>Chordata</taxon>
        <taxon>Craniata</taxon>
        <taxon>Vertebrata</taxon>
        <taxon>Euteleostomi</taxon>
        <taxon>Lepidosauria</taxon>
        <taxon>Squamata</taxon>
        <taxon>Bifurcata</taxon>
        <taxon>Unidentata</taxon>
        <taxon>Episquamata</taxon>
        <taxon>Toxicofera</taxon>
        <taxon>Serpentes</taxon>
        <taxon>Colubroidea</taxon>
        <taxon>Elapidae</taxon>
        <taxon>Elapinae</taxon>
        <taxon>Naja</taxon>
    </lineage>
</organism>
<reference evidence="2" key="1">
    <citation type="submission" date="2025-08" db="UniProtKB">
        <authorList>
            <consortium name="Ensembl"/>
        </authorList>
    </citation>
    <scope>IDENTIFICATION</scope>
</reference>
<dbReference type="Gene3D" id="1.10.533.10">
    <property type="entry name" value="Death Domain, Fas"/>
    <property type="match status" value="1"/>
</dbReference>
<keyword evidence="3" id="KW-1185">Reference proteome</keyword>
<evidence type="ECO:0000313" key="3">
    <source>
        <dbReference type="Proteomes" id="UP000694559"/>
    </source>
</evidence>
<dbReference type="OrthoDB" id="10058437at2759"/>
<accession>A0A8C6XNG8</accession>
<protein>
    <recommendedName>
        <fullName evidence="1">Pyrin domain-containing protein</fullName>
    </recommendedName>
</protein>
<dbReference type="SUPFAM" id="SSF47986">
    <property type="entry name" value="DEATH domain"/>
    <property type="match status" value="1"/>
</dbReference>
<dbReference type="AlphaFoldDB" id="A0A8C6XNG8"/>
<dbReference type="Pfam" id="PF02758">
    <property type="entry name" value="PYRIN"/>
    <property type="match status" value="1"/>
</dbReference>
<dbReference type="Ensembl" id="ENSNNAT00000017603.1">
    <property type="protein sequence ID" value="ENSNNAP00000016777.1"/>
    <property type="gene ID" value="ENSNNAG00000011290.1"/>
</dbReference>
<reference evidence="2" key="2">
    <citation type="submission" date="2025-09" db="UniProtKB">
        <authorList>
            <consortium name="Ensembl"/>
        </authorList>
    </citation>
    <scope>IDENTIFICATION</scope>
</reference>
<dbReference type="GeneTree" id="ENSGT01010000229632"/>
<dbReference type="OMA" id="EGMGCKK"/>
<dbReference type="Proteomes" id="UP000694559">
    <property type="component" value="Unplaced"/>
</dbReference>
<sequence>MVDALERLEERDIKMFKSKLRDVAVPRGNKIPRGRLENADRLDLVELLVEFYEEKAATLMITILEGMGCKKNASNLSKGMDVLKYN</sequence>
<name>A0A8C6XNG8_NAJNA</name>
<feature type="domain" description="Pyrin" evidence="1">
    <location>
        <begin position="1"/>
        <end position="57"/>
    </location>
</feature>
<evidence type="ECO:0000259" key="1">
    <source>
        <dbReference type="PROSITE" id="PS50824"/>
    </source>
</evidence>
<dbReference type="SMART" id="SM01289">
    <property type="entry name" value="PYRIN"/>
    <property type="match status" value="1"/>
</dbReference>
<dbReference type="PROSITE" id="PS50824">
    <property type="entry name" value="DAPIN"/>
    <property type="match status" value="1"/>
</dbReference>
<dbReference type="CDD" id="cd08321">
    <property type="entry name" value="Pyrin_ASC-like"/>
    <property type="match status" value="1"/>
</dbReference>
<proteinExistence type="predicted"/>
<dbReference type="InterPro" id="IPR004020">
    <property type="entry name" value="DAPIN"/>
</dbReference>
<dbReference type="InterPro" id="IPR011029">
    <property type="entry name" value="DEATH-like_dom_sf"/>
</dbReference>
<evidence type="ECO:0000313" key="2">
    <source>
        <dbReference type="Ensembl" id="ENSNNAP00000016777.1"/>
    </source>
</evidence>